<reference evidence="3 4" key="3">
    <citation type="submission" date="2017-10" db="EMBL/GenBank/DDBJ databases">
        <title>genome sequences of Staph epi in chlorhexidine trial.</title>
        <authorList>
            <person name="Greninger A.L."/>
            <person name="Addetia A."/>
            <person name="Qin X."/>
            <person name="Zerr D."/>
        </authorList>
    </citation>
    <scope>NUCLEOTIDE SEQUENCE [LARGE SCALE GENOMIC DNA]</scope>
    <source>
        <strain evidence="3 4">SCH-17</strain>
    </source>
</reference>
<evidence type="ECO:0000313" key="4">
    <source>
        <dbReference type="Proteomes" id="UP000228502"/>
    </source>
</evidence>
<accession>D2JCY9</accession>
<reference evidence="2" key="1">
    <citation type="submission" date="2009-08" db="EMBL/GenBank/DDBJ databases">
        <authorList>
            <person name="Gill J."/>
            <person name="Borman J."/>
            <person name="Shetty J."/>
            <person name="Hostetler J."/>
            <person name="Durkin S."/>
            <person name="Montgomery B."/>
        </authorList>
    </citation>
    <scope>NUCLEOTIDE SEQUENCE</scope>
    <source>
        <strain evidence="2">CDC19</strain>
        <plasmid evidence="2">SAP024A</plasmid>
    </source>
</reference>
<evidence type="ECO:0000313" key="2">
    <source>
        <dbReference type="EMBL" id="ADA62602.1"/>
    </source>
</evidence>
<keyword evidence="1" id="KW-0812">Transmembrane</keyword>
<reference evidence="2" key="2">
    <citation type="submission" date="2009-12" db="EMBL/GenBank/DDBJ databases">
        <authorList>
            <person name="Summers A.O."/>
            <person name="Shearer J."/>
            <person name="Wireman J."/>
        </authorList>
    </citation>
    <scope>NUCLEOTIDE SEQUENCE</scope>
    <source>
        <strain evidence="2">CDC19</strain>
        <plasmid evidence="2">SAP024A</plasmid>
    </source>
</reference>
<protein>
    <submittedName>
        <fullName evidence="2">Uncharacterized protein</fullName>
    </submittedName>
</protein>
<keyword evidence="1" id="KW-0472">Membrane</keyword>
<sequence>MLIKNKIYLSIIIGIFIACLIIGLNENIIVSSLGERIFYILSFLFNVLILIGVIGGRDTHT</sequence>
<dbReference type="EMBL" id="PEJG01000021">
    <property type="protein sequence ID" value="PIH09302.1"/>
    <property type="molecule type" value="Genomic_DNA"/>
</dbReference>
<feature type="transmembrane region" description="Helical" evidence="1">
    <location>
        <begin position="7"/>
        <end position="25"/>
    </location>
</feature>
<proteinExistence type="predicted"/>
<dbReference type="PROSITE" id="PS51257">
    <property type="entry name" value="PROKAR_LIPOPROTEIN"/>
    <property type="match status" value="1"/>
</dbReference>
<dbReference type="Proteomes" id="UP000228502">
    <property type="component" value="Unassembled WGS sequence"/>
</dbReference>
<organism evidence="2">
    <name type="scientific">Staphylococcus epidermidis</name>
    <dbReference type="NCBI Taxonomy" id="1282"/>
    <lineage>
        <taxon>Bacteria</taxon>
        <taxon>Bacillati</taxon>
        <taxon>Bacillota</taxon>
        <taxon>Bacilli</taxon>
        <taxon>Bacillales</taxon>
        <taxon>Staphylococcaceae</taxon>
        <taxon>Staphylococcus</taxon>
    </lineage>
</organism>
<evidence type="ECO:0000313" key="3">
    <source>
        <dbReference type="EMBL" id="PIH09302.1"/>
    </source>
</evidence>
<dbReference type="EMBL" id="GQ900469">
    <property type="protein sequence ID" value="ADA62602.1"/>
    <property type="molecule type" value="Genomic_DNA"/>
</dbReference>
<geneLocation type="plasmid" evidence="2">
    <name>SAP024A</name>
</geneLocation>
<keyword evidence="2" id="KW-0614">Plasmid</keyword>
<dbReference type="AlphaFoldDB" id="D2JCY9"/>
<keyword evidence="1" id="KW-1133">Transmembrane helix</keyword>
<name>D2JCY9_STAEP</name>
<feature type="transmembrane region" description="Helical" evidence="1">
    <location>
        <begin position="37"/>
        <end position="56"/>
    </location>
</feature>
<gene>
    <name evidence="3" type="ORF">CTJ08_11830</name>
    <name evidence="2" type="ORF">SAP024A_037</name>
</gene>
<evidence type="ECO:0000256" key="1">
    <source>
        <dbReference type="SAM" id="Phobius"/>
    </source>
</evidence>